<evidence type="ECO:0000256" key="1">
    <source>
        <dbReference type="SAM" id="Phobius"/>
    </source>
</evidence>
<organism evidence="2">
    <name type="scientific">marine sediment metagenome</name>
    <dbReference type="NCBI Taxonomy" id="412755"/>
    <lineage>
        <taxon>unclassified sequences</taxon>
        <taxon>metagenomes</taxon>
        <taxon>ecological metagenomes</taxon>
    </lineage>
</organism>
<feature type="transmembrane region" description="Helical" evidence="1">
    <location>
        <begin position="12"/>
        <end position="33"/>
    </location>
</feature>
<dbReference type="EMBL" id="LAZR01046683">
    <property type="protein sequence ID" value="KKK95970.1"/>
    <property type="molecule type" value="Genomic_DNA"/>
</dbReference>
<gene>
    <name evidence="2" type="ORF">LCGC14_2667480</name>
</gene>
<keyword evidence="1" id="KW-1133">Transmembrane helix</keyword>
<comment type="caution">
    <text evidence="2">The sequence shown here is derived from an EMBL/GenBank/DDBJ whole genome shotgun (WGS) entry which is preliminary data.</text>
</comment>
<name>A0A0F9ACH7_9ZZZZ</name>
<evidence type="ECO:0000313" key="2">
    <source>
        <dbReference type="EMBL" id="KKK95970.1"/>
    </source>
</evidence>
<accession>A0A0F9ACH7</accession>
<protein>
    <submittedName>
        <fullName evidence="2">Uncharacterized protein</fullName>
    </submittedName>
</protein>
<keyword evidence="1" id="KW-0812">Transmembrane</keyword>
<keyword evidence="1" id="KW-0472">Membrane</keyword>
<reference evidence="2" key="1">
    <citation type="journal article" date="2015" name="Nature">
        <title>Complex archaea that bridge the gap between prokaryotes and eukaryotes.</title>
        <authorList>
            <person name="Spang A."/>
            <person name="Saw J.H."/>
            <person name="Jorgensen S.L."/>
            <person name="Zaremba-Niedzwiedzka K."/>
            <person name="Martijn J."/>
            <person name="Lind A.E."/>
            <person name="van Eijk R."/>
            <person name="Schleper C."/>
            <person name="Guy L."/>
            <person name="Ettema T.J."/>
        </authorList>
    </citation>
    <scope>NUCLEOTIDE SEQUENCE</scope>
</reference>
<sequence>MAREEANRRREQRIAFGFFVSAPTLFAFVLKSWCECHANLRVHEHEYNTQLDSGATDRKLDAEFRLLQQYQAGTASFSLETAKARAAFHEAYAKSVLAFGLPPESVTTAWELIITGVSPKVEAVAGWKALTITDCMNQYNELLS</sequence>
<dbReference type="AlphaFoldDB" id="A0A0F9ACH7"/>
<feature type="non-terminal residue" evidence="2">
    <location>
        <position position="144"/>
    </location>
</feature>
<proteinExistence type="predicted"/>